<accession>A0A0F9FLY7</accession>
<organism evidence="2">
    <name type="scientific">marine sediment metagenome</name>
    <dbReference type="NCBI Taxonomy" id="412755"/>
    <lineage>
        <taxon>unclassified sequences</taxon>
        <taxon>metagenomes</taxon>
        <taxon>ecological metagenomes</taxon>
    </lineage>
</organism>
<feature type="region of interest" description="Disordered" evidence="1">
    <location>
        <begin position="27"/>
        <end position="50"/>
    </location>
</feature>
<dbReference type="AlphaFoldDB" id="A0A0F9FLY7"/>
<evidence type="ECO:0000256" key="1">
    <source>
        <dbReference type="SAM" id="MobiDB-lite"/>
    </source>
</evidence>
<reference evidence="2" key="1">
    <citation type="journal article" date="2015" name="Nature">
        <title>Complex archaea that bridge the gap between prokaryotes and eukaryotes.</title>
        <authorList>
            <person name="Spang A."/>
            <person name="Saw J.H."/>
            <person name="Jorgensen S.L."/>
            <person name="Zaremba-Niedzwiedzka K."/>
            <person name="Martijn J."/>
            <person name="Lind A.E."/>
            <person name="van Eijk R."/>
            <person name="Schleper C."/>
            <person name="Guy L."/>
            <person name="Ettema T.J."/>
        </authorList>
    </citation>
    <scope>NUCLEOTIDE SEQUENCE</scope>
</reference>
<name>A0A0F9FLY7_9ZZZZ</name>
<comment type="caution">
    <text evidence="2">The sequence shown here is derived from an EMBL/GenBank/DDBJ whole genome shotgun (WGS) entry which is preliminary data.</text>
</comment>
<dbReference type="EMBL" id="LAZR01020846">
    <property type="protein sequence ID" value="KKL87399.1"/>
    <property type="molecule type" value="Genomic_DNA"/>
</dbReference>
<gene>
    <name evidence="2" type="ORF">LCGC14_1935100</name>
</gene>
<protein>
    <submittedName>
        <fullName evidence="2">Uncharacterized protein</fullName>
    </submittedName>
</protein>
<feature type="region of interest" description="Disordered" evidence="1">
    <location>
        <begin position="145"/>
        <end position="177"/>
    </location>
</feature>
<sequence length="789" mass="85672">AGFRAARRGIQAVAETPAVRRGTQLAAGEAGAARVPGEPPRLTPGQEAVPPDFSPLKTDAEGNIVGHTTLYHGTTGDGAKVIMRDGFRPGEEVYLTGSPTEAQRFAGGKGFGEVLQVELRQGAVGSPGGRFSSDDIIGVSSTRRLTPGQEAVPEPRIPEPGPFPEPEGTIPRGAEGRFPGTEPLPDDLAVVQGQAEALGGAFDAGHIGGADKPGEALNRLSVGTQRGVEARSAPLPPRERAALAGAVTDVEFPMRSMAAVEADFGERFQTNIFTWFDDKLGRRSPLNAAVRRAKVKADLYRSVEGERMKNAVGVWIARNKDVLGLKTLGRTRGIATAVNLREGEKVSNRLVQRLDHILAAPEKYDITSAQRSALDEVERMFEQVMRQEQAHGVDVNELLDSYWTRIVTSAPKNETTTGIRTRIGTRPWYTKERAFPTLEAGDAAGLRYADPITAMEARMSAASETIGNQSLVDEVKRLGTLPSEKVPQTVQTRLKAAQTEFQDAAKIARQTGAIADRIRVEEAANALDEAKRAMRVESTKVSQQRPVRFGRLVDADVAEEIDRYIQTIPDNFTDDAFRIIRTLRVNADSGSAGLQNWYTMWRNPVGWMKAFAYGLQSVAKEPHDFLLRNADVIDEGARFGAIRVPTEMLLSEGGTLSQRVSRLPVIRESQRIFEWNIFIAQVERWKGVRRALLNPDGTFDADKAIDMGAVLRKQFGGQLQPGLTPRQVGWLSKIWFAPQFTSGLAASFADPVIARGPAQREAIRTFASAFGGAASLVLAANMAMRGTPG</sequence>
<feature type="non-terminal residue" evidence="2">
    <location>
        <position position="1"/>
    </location>
</feature>
<proteinExistence type="predicted"/>
<feature type="non-terminal residue" evidence="2">
    <location>
        <position position="789"/>
    </location>
</feature>
<evidence type="ECO:0000313" key="2">
    <source>
        <dbReference type="EMBL" id="KKL87399.1"/>
    </source>
</evidence>